<reference evidence="2" key="1">
    <citation type="submission" date="2016-11" db="UniProtKB">
        <authorList>
            <consortium name="WormBaseParasite"/>
        </authorList>
    </citation>
    <scope>IDENTIFICATION</scope>
    <source>
        <strain evidence="2">KR3021</strain>
    </source>
</reference>
<sequence>MDRFAQKGPDGKVCKACVSTEDLLAQGMKLMEKETHKKIRTDCPVDKDTLGRSTWNLLHTMSVYYPEKPSETEKKDVKATIESLAKTYPCHHCAEDFQVDIQENPIKLESRNELANWMCEAHNRVNEKLGKDRFDCSRTFERWFDGWKDGSCGS</sequence>
<proteinExistence type="predicted"/>
<evidence type="ECO:0000313" key="2">
    <source>
        <dbReference type="WBParaSite" id="RSKR_0001073300.1"/>
    </source>
</evidence>
<evidence type="ECO:0000313" key="1">
    <source>
        <dbReference type="Proteomes" id="UP000095286"/>
    </source>
</evidence>
<dbReference type="Proteomes" id="UP000095286">
    <property type="component" value="Unplaced"/>
</dbReference>
<organism evidence="1 2">
    <name type="scientific">Rhabditophanes sp. KR3021</name>
    <dbReference type="NCBI Taxonomy" id="114890"/>
    <lineage>
        <taxon>Eukaryota</taxon>
        <taxon>Metazoa</taxon>
        <taxon>Ecdysozoa</taxon>
        <taxon>Nematoda</taxon>
        <taxon>Chromadorea</taxon>
        <taxon>Rhabditida</taxon>
        <taxon>Tylenchina</taxon>
        <taxon>Panagrolaimomorpha</taxon>
        <taxon>Strongyloidoidea</taxon>
        <taxon>Alloionematidae</taxon>
        <taxon>Rhabditophanes</taxon>
    </lineage>
</organism>
<name>A0AC35UGR3_9BILA</name>
<protein>
    <submittedName>
        <fullName evidence="2">Sulfhydryl oxidase</fullName>
    </submittedName>
</protein>
<dbReference type="WBParaSite" id="RSKR_0001073300.1">
    <property type="protein sequence ID" value="RSKR_0001073300.1"/>
    <property type="gene ID" value="RSKR_0001073300"/>
</dbReference>
<accession>A0AC35UGR3</accession>